<evidence type="ECO:0000313" key="5">
    <source>
        <dbReference type="EMBL" id="GAA3932116.1"/>
    </source>
</evidence>
<dbReference type="InterPro" id="IPR036291">
    <property type="entry name" value="NAD(P)-bd_dom_sf"/>
</dbReference>
<accession>A0ABP7MZ42</accession>
<evidence type="ECO:0000256" key="2">
    <source>
        <dbReference type="ARBA" id="ARBA00023027"/>
    </source>
</evidence>
<dbReference type="Pfam" id="PF22725">
    <property type="entry name" value="GFO_IDH_MocA_C3"/>
    <property type="match status" value="1"/>
</dbReference>
<comment type="caution">
    <text evidence="5">The sequence shown here is derived from an EMBL/GenBank/DDBJ whole genome shotgun (WGS) entry which is preliminary data.</text>
</comment>
<dbReference type="InterPro" id="IPR055170">
    <property type="entry name" value="GFO_IDH_MocA-like_dom"/>
</dbReference>
<dbReference type="Proteomes" id="UP001501591">
    <property type="component" value="Unassembled WGS sequence"/>
</dbReference>
<dbReference type="PANTHER" id="PTHR43818:SF11">
    <property type="entry name" value="BCDNA.GH03377"/>
    <property type="match status" value="1"/>
</dbReference>
<dbReference type="InterPro" id="IPR050463">
    <property type="entry name" value="Gfo/Idh/MocA_oxidrdct_glycsds"/>
</dbReference>
<dbReference type="PANTHER" id="PTHR43818">
    <property type="entry name" value="BCDNA.GH03377"/>
    <property type="match status" value="1"/>
</dbReference>
<dbReference type="SUPFAM" id="SSF51735">
    <property type="entry name" value="NAD(P)-binding Rossmann-fold domains"/>
    <property type="match status" value="1"/>
</dbReference>
<keyword evidence="2" id="KW-0520">NAD</keyword>
<name>A0ABP7MZ42_9MICO</name>
<evidence type="ECO:0000256" key="1">
    <source>
        <dbReference type="ARBA" id="ARBA00023002"/>
    </source>
</evidence>
<keyword evidence="1" id="KW-0560">Oxidoreductase</keyword>
<proteinExistence type="predicted"/>
<feature type="domain" description="GFO/IDH/MocA-like oxidoreductase" evidence="4">
    <location>
        <begin position="131"/>
        <end position="266"/>
    </location>
</feature>
<protein>
    <submittedName>
        <fullName evidence="5">Gfo/Idh/MocA family oxidoreductase</fullName>
    </submittedName>
</protein>
<dbReference type="InterPro" id="IPR000683">
    <property type="entry name" value="Gfo/Idh/MocA-like_OxRdtase_N"/>
</dbReference>
<feature type="domain" description="Gfo/Idh/MocA-like oxidoreductase N-terminal" evidence="3">
    <location>
        <begin position="6"/>
        <end position="120"/>
    </location>
</feature>
<evidence type="ECO:0000259" key="3">
    <source>
        <dbReference type="Pfam" id="PF01408"/>
    </source>
</evidence>
<evidence type="ECO:0000259" key="4">
    <source>
        <dbReference type="Pfam" id="PF22725"/>
    </source>
</evidence>
<evidence type="ECO:0000313" key="6">
    <source>
        <dbReference type="Proteomes" id="UP001501591"/>
    </source>
</evidence>
<dbReference type="SUPFAM" id="SSF55347">
    <property type="entry name" value="Glyceraldehyde-3-phosphate dehydrogenase-like, C-terminal domain"/>
    <property type="match status" value="1"/>
</dbReference>
<dbReference type="RefSeq" id="WP_344818252.1">
    <property type="nucleotide sequence ID" value="NZ_BAABCP010000001.1"/>
</dbReference>
<reference evidence="6" key="1">
    <citation type="journal article" date="2019" name="Int. J. Syst. Evol. Microbiol.">
        <title>The Global Catalogue of Microorganisms (GCM) 10K type strain sequencing project: providing services to taxonomists for standard genome sequencing and annotation.</title>
        <authorList>
            <consortium name="The Broad Institute Genomics Platform"/>
            <consortium name="The Broad Institute Genome Sequencing Center for Infectious Disease"/>
            <person name="Wu L."/>
            <person name="Ma J."/>
        </authorList>
    </citation>
    <scope>NUCLEOTIDE SEQUENCE [LARGE SCALE GENOMIC DNA]</scope>
    <source>
        <strain evidence="6">JCM 17024</strain>
    </source>
</reference>
<dbReference type="EMBL" id="BAABCP010000001">
    <property type="protein sequence ID" value="GAA3932116.1"/>
    <property type="molecule type" value="Genomic_DNA"/>
</dbReference>
<dbReference type="Gene3D" id="3.30.360.10">
    <property type="entry name" value="Dihydrodipicolinate Reductase, domain 2"/>
    <property type="match status" value="1"/>
</dbReference>
<organism evidence="5 6">
    <name type="scientific">Microbacterium soli</name>
    <dbReference type="NCBI Taxonomy" id="446075"/>
    <lineage>
        <taxon>Bacteria</taxon>
        <taxon>Bacillati</taxon>
        <taxon>Actinomycetota</taxon>
        <taxon>Actinomycetes</taxon>
        <taxon>Micrococcales</taxon>
        <taxon>Microbacteriaceae</taxon>
        <taxon>Microbacterium</taxon>
    </lineage>
</organism>
<dbReference type="Pfam" id="PF01408">
    <property type="entry name" value="GFO_IDH_MocA"/>
    <property type="match status" value="1"/>
</dbReference>
<gene>
    <name evidence="5" type="ORF">GCM10022383_08340</name>
</gene>
<keyword evidence="6" id="KW-1185">Reference proteome</keyword>
<dbReference type="Gene3D" id="3.40.50.720">
    <property type="entry name" value="NAD(P)-binding Rossmann-like Domain"/>
    <property type="match status" value="1"/>
</dbReference>
<sequence length="375" mass="39371">MSSPLGIGIIGMGVISETYLQNLTSFPDVKVVAVGDMLPERAQVQATAHGIASWGTAEDVLADPAVELVVNLTIPRAHVEISSRAIAAGKHVWSEKPLGLERDGAAGLLRAAKDAGVRVGSAPDTILGPGFQTAKRAILDGVIGRPLFVNTIFQTQGPDMWHPEPAFLFAEGAGPLLDMGPYYFSALVSLLGPIVSVAARGSRSRTVRDIRTGPRAGETFPVEVPSTVQVLTSFAGGQHGTHLLSFDSALERSGVVEIHGTEGSIVLPDPNQFDGRIAYVKPLGVLRDGMTVEQEWIEIPSQGTVVGRGLGVLDMARAIAEGRPHVASGELGYHVLDVMLSAQESAAAGHDVDISSTVAPVPLMVDGFDPFATTR</sequence>